<name>A0A161LDR8_9BACT</name>
<organism evidence="2 3">
    <name type="scientific">Paludibacter jiangxiensis</name>
    <dbReference type="NCBI Taxonomy" id="681398"/>
    <lineage>
        <taxon>Bacteria</taxon>
        <taxon>Pseudomonadati</taxon>
        <taxon>Bacteroidota</taxon>
        <taxon>Bacteroidia</taxon>
        <taxon>Bacteroidales</taxon>
        <taxon>Paludibacteraceae</taxon>
        <taxon>Paludibacter</taxon>
    </lineage>
</organism>
<evidence type="ECO:0000313" key="3">
    <source>
        <dbReference type="Proteomes" id="UP000076586"/>
    </source>
</evidence>
<accession>A0A161LDR8</accession>
<proteinExistence type="predicted"/>
<feature type="chain" id="PRO_5007824609" description="DUF4412 domain-containing protein" evidence="1">
    <location>
        <begin position="25"/>
        <end position="300"/>
    </location>
</feature>
<reference evidence="3" key="1">
    <citation type="submission" date="2016-04" db="EMBL/GenBank/DDBJ databases">
        <title>Draft genome sequence of Paludibacter jiangxiensis strain NM7.</title>
        <authorList>
            <person name="Qiu Y."/>
            <person name="Matsuura N."/>
            <person name="Ohashi A."/>
            <person name="Tourlousse M.D."/>
            <person name="Sekiguchi Y."/>
        </authorList>
    </citation>
    <scope>NUCLEOTIDE SEQUENCE [LARGE SCALE GENOMIC DNA]</scope>
    <source>
        <strain evidence="3">NM7</strain>
    </source>
</reference>
<dbReference type="OrthoDB" id="1121535at2"/>
<evidence type="ECO:0000256" key="1">
    <source>
        <dbReference type="SAM" id="SignalP"/>
    </source>
</evidence>
<gene>
    <name evidence="2" type="ORF">PJIAN_214</name>
</gene>
<sequence length="300" mass="33659">MKHKNNIRLLFAMVLVCFALQISAKTTLRLNLQKGSGYEMNMNMSMKMDQEVMGQQIKMDQKMNMQLIYKVADILPSKNYIIEYSVGQVKLDMNANGQQVSFDSQAGGNPTFDKLKAIIGSVVKMEVTPLGKIEKIEGMDAFIQKLGDDKTMAQLVPMFSSDEGIKSFMNQTFGYIPENELEKGSKWSCKSQLTNPINLDLTVNYELASIEGNALNLNVTSTFNAAKQMEQMGAKVDMQIDGTQNGTMTVDATDGWLRAQNLDQNIKMIMKMKNPQSGEEMNMPIELKMNIETRVVKKSL</sequence>
<dbReference type="EMBL" id="BDCR01000002">
    <property type="protein sequence ID" value="GAT62455.1"/>
    <property type="molecule type" value="Genomic_DNA"/>
</dbReference>
<keyword evidence="3" id="KW-1185">Reference proteome</keyword>
<dbReference type="InterPro" id="IPR046230">
    <property type="entry name" value="DUF6263"/>
</dbReference>
<dbReference type="Proteomes" id="UP000076586">
    <property type="component" value="Unassembled WGS sequence"/>
</dbReference>
<dbReference type="AlphaFoldDB" id="A0A161LDR8"/>
<protein>
    <recommendedName>
        <fullName evidence="4">DUF4412 domain-containing protein</fullName>
    </recommendedName>
</protein>
<dbReference type="Pfam" id="PF19777">
    <property type="entry name" value="DUF6263"/>
    <property type="match status" value="1"/>
</dbReference>
<keyword evidence="1" id="KW-0732">Signal</keyword>
<evidence type="ECO:0000313" key="2">
    <source>
        <dbReference type="EMBL" id="GAT62455.1"/>
    </source>
</evidence>
<evidence type="ECO:0008006" key="4">
    <source>
        <dbReference type="Google" id="ProtNLM"/>
    </source>
</evidence>
<comment type="caution">
    <text evidence="2">The sequence shown here is derived from an EMBL/GenBank/DDBJ whole genome shotgun (WGS) entry which is preliminary data.</text>
</comment>
<reference evidence="3" key="2">
    <citation type="journal article" date="2017" name="Genome Announc.">
        <title>Draft genome sequence of Paludibacter jiangxiensis NM7(T), a propionate-producing fermentative bacterium.</title>
        <authorList>
            <person name="Qiu Y.-L."/>
            <person name="Tourlousse D.M."/>
            <person name="Matsuura N."/>
            <person name="Ohashi A."/>
            <person name="Sekiguchi Y."/>
        </authorList>
    </citation>
    <scope>NUCLEOTIDE SEQUENCE [LARGE SCALE GENOMIC DNA]</scope>
    <source>
        <strain evidence="3">NM7</strain>
    </source>
</reference>
<feature type="signal peptide" evidence="1">
    <location>
        <begin position="1"/>
        <end position="24"/>
    </location>
</feature>
<dbReference type="RefSeq" id="WP_068702792.1">
    <property type="nucleotide sequence ID" value="NZ_BDCR01000002.1"/>
</dbReference>